<dbReference type="PANTHER" id="PTHR12758:SF19">
    <property type="entry name" value="APOPTOSIS INHIBITOR 5"/>
    <property type="match status" value="1"/>
</dbReference>
<accession>A0A1I7WHI9</accession>
<proteinExistence type="predicted"/>
<dbReference type="GO" id="GO:0005634">
    <property type="term" value="C:nucleus"/>
    <property type="evidence" value="ECO:0007669"/>
    <property type="project" value="TreeGrafter"/>
</dbReference>
<dbReference type="AlphaFoldDB" id="A0A1I7WHI9"/>
<protein>
    <submittedName>
        <fullName evidence="3">PPP4R1</fullName>
    </submittedName>
</protein>
<dbReference type="InterPro" id="IPR008383">
    <property type="entry name" value="API5"/>
</dbReference>
<evidence type="ECO:0000313" key="2">
    <source>
        <dbReference type="Proteomes" id="UP000095283"/>
    </source>
</evidence>
<dbReference type="GO" id="GO:0006915">
    <property type="term" value="P:apoptotic process"/>
    <property type="evidence" value="ECO:0007669"/>
    <property type="project" value="UniProtKB-KW"/>
</dbReference>
<dbReference type="GO" id="GO:0043066">
    <property type="term" value="P:negative regulation of apoptotic process"/>
    <property type="evidence" value="ECO:0007669"/>
    <property type="project" value="TreeGrafter"/>
</dbReference>
<dbReference type="PANTHER" id="PTHR12758">
    <property type="entry name" value="APOPTOSIS INHIBITOR 5-RELATED"/>
    <property type="match status" value="1"/>
</dbReference>
<dbReference type="Proteomes" id="UP000095283">
    <property type="component" value="Unplaced"/>
</dbReference>
<dbReference type="GO" id="GO:0003723">
    <property type="term" value="F:RNA binding"/>
    <property type="evidence" value="ECO:0007669"/>
    <property type="project" value="TreeGrafter"/>
</dbReference>
<dbReference type="WBParaSite" id="Hba_04464">
    <property type="protein sequence ID" value="Hba_04464"/>
    <property type="gene ID" value="Hba_04464"/>
</dbReference>
<dbReference type="Pfam" id="PF05918">
    <property type="entry name" value="API5"/>
    <property type="match status" value="1"/>
</dbReference>
<reference evidence="3" key="1">
    <citation type="submission" date="2016-11" db="UniProtKB">
        <authorList>
            <consortium name="WormBaseParasite"/>
        </authorList>
    </citation>
    <scope>IDENTIFICATION</scope>
</reference>
<sequence>MSTDVSFLYEVCQKIEESDEKIRMTVIKNLPSTCKHNVEYVNQNIEVGDVLAQLLNVHDSHELTLVNNSLCALLRKHPKVLHQFKELFNFLI</sequence>
<keyword evidence="1" id="KW-0053">Apoptosis</keyword>
<organism evidence="2 3">
    <name type="scientific">Heterorhabditis bacteriophora</name>
    <name type="common">Entomopathogenic nematode worm</name>
    <dbReference type="NCBI Taxonomy" id="37862"/>
    <lineage>
        <taxon>Eukaryota</taxon>
        <taxon>Metazoa</taxon>
        <taxon>Ecdysozoa</taxon>
        <taxon>Nematoda</taxon>
        <taxon>Chromadorea</taxon>
        <taxon>Rhabditida</taxon>
        <taxon>Rhabditina</taxon>
        <taxon>Rhabditomorpha</taxon>
        <taxon>Strongyloidea</taxon>
        <taxon>Heterorhabditidae</taxon>
        <taxon>Heterorhabditis</taxon>
    </lineage>
</organism>
<keyword evidence="2" id="KW-1185">Reference proteome</keyword>
<evidence type="ECO:0000313" key="3">
    <source>
        <dbReference type="WBParaSite" id="Hba_04464"/>
    </source>
</evidence>
<name>A0A1I7WHI9_HETBA</name>
<evidence type="ECO:0000256" key="1">
    <source>
        <dbReference type="ARBA" id="ARBA00022703"/>
    </source>
</evidence>